<protein>
    <submittedName>
        <fullName evidence="2">Uncharacterized protein</fullName>
    </submittedName>
</protein>
<proteinExistence type="predicted"/>
<reference evidence="2" key="1">
    <citation type="submission" date="2022-11" db="UniProtKB">
        <authorList>
            <consortium name="WormBaseParasite"/>
        </authorList>
    </citation>
    <scope>IDENTIFICATION</scope>
</reference>
<sequence length="227" mass="25813">MLICADVDDVGGVDDGGGGGGVDDGGNGFAALIHFHNGQLTPTHRQIDPPYRSCFEIQILVTEGPEAVHRPHSLNFFAFHLTRDGISWIRINVSGTEPRHTTDTVINKLPRRDAIKTKIARDVARSEDSASLDSRQFNLPKEGQEIRFPAVETLITNETLYKCRPVLQWKLLPHWYQWTKLERVTEGHRRPWKKQKQMCHADDGQRRQCMHTHMFSVQGHSSPIPHQ</sequence>
<evidence type="ECO:0000313" key="2">
    <source>
        <dbReference type="WBParaSite" id="sdigi.contig28.g2154.t1"/>
    </source>
</evidence>
<evidence type="ECO:0000313" key="1">
    <source>
        <dbReference type="Proteomes" id="UP000887581"/>
    </source>
</evidence>
<accession>A0A915PNN2</accession>
<name>A0A915PNN2_9BILA</name>
<organism evidence="1 2">
    <name type="scientific">Setaria digitata</name>
    <dbReference type="NCBI Taxonomy" id="48799"/>
    <lineage>
        <taxon>Eukaryota</taxon>
        <taxon>Metazoa</taxon>
        <taxon>Ecdysozoa</taxon>
        <taxon>Nematoda</taxon>
        <taxon>Chromadorea</taxon>
        <taxon>Rhabditida</taxon>
        <taxon>Spirurina</taxon>
        <taxon>Spiruromorpha</taxon>
        <taxon>Filarioidea</taxon>
        <taxon>Setariidae</taxon>
        <taxon>Setaria</taxon>
    </lineage>
</organism>
<dbReference type="Proteomes" id="UP000887581">
    <property type="component" value="Unplaced"/>
</dbReference>
<dbReference type="AlphaFoldDB" id="A0A915PNN2"/>
<keyword evidence="1" id="KW-1185">Reference proteome</keyword>
<dbReference type="WBParaSite" id="sdigi.contig28.g2154.t1">
    <property type="protein sequence ID" value="sdigi.contig28.g2154.t1"/>
    <property type="gene ID" value="sdigi.contig28.g2154"/>
</dbReference>